<name>A0A2H3CN32_ARMGA</name>
<gene>
    <name evidence="2" type="ORF">ARMGADRAFT_1021317</name>
</gene>
<keyword evidence="3" id="KW-1185">Reference proteome</keyword>
<dbReference type="InParanoid" id="A0A2H3CN32"/>
<sequence>MTTFTVTRPSLLPLLVYILLPMTGHLSAFLPTYLDSLSIHLPKSIALRASFKF</sequence>
<reference evidence="3" key="1">
    <citation type="journal article" date="2017" name="Nat. Ecol. Evol.">
        <title>Genome expansion and lineage-specific genetic innovations in the forest pathogenic fungi Armillaria.</title>
        <authorList>
            <person name="Sipos G."/>
            <person name="Prasanna A.N."/>
            <person name="Walter M.C."/>
            <person name="O'Connor E."/>
            <person name="Balint B."/>
            <person name="Krizsan K."/>
            <person name="Kiss B."/>
            <person name="Hess J."/>
            <person name="Varga T."/>
            <person name="Slot J."/>
            <person name="Riley R."/>
            <person name="Boka B."/>
            <person name="Rigling D."/>
            <person name="Barry K."/>
            <person name="Lee J."/>
            <person name="Mihaltcheva S."/>
            <person name="LaButti K."/>
            <person name="Lipzen A."/>
            <person name="Waldron R."/>
            <person name="Moloney N.M."/>
            <person name="Sperisen C."/>
            <person name="Kredics L."/>
            <person name="Vagvoelgyi C."/>
            <person name="Patrignani A."/>
            <person name="Fitzpatrick D."/>
            <person name="Nagy I."/>
            <person name="Doyle S."/>
            <person name="Anderson J.B."/>
            <person name="Grigoriev I.V."/>
            <person name="Gueldener U."/>
            <person name="Muensterkoetter M."/>
            <person name="Nagy L.G."/>
        </authorList>
    </citation>
    <scope>NUCLEOTIDE SEQUENCE [LARGE SCALE GENOMIC DNA]</scope>
    <source>
        <strain evidence="3">Ar21-2</strain>
    </source>
</reference>
<evidence type="ECO:0000313" key="2">
    <source>
        <dbReference type="EMBL" id="PBK79818.1"/>
    </source>
</evidence>
<dbReference type="Proteomes" id="UP000217790">
    <property type="component" value="Unassembled WGS sequence"/>
</dbReference>
<evidence type="ECO:0000313" key="3">
    <source>
        <dbReference type="Proteomes" id="UP000217790"/>
    </source>
</evidence>
<protein>
    <submittedName>
        <fullName evidence="2">Uncharacterized protein</fullName>
    </submittedName>
</protein>
<keyword evidence="1" id="KW-0472">Membrane</keyword>
<dbReference type="AlphaFoldDB" id="A0A2H3CN32"/>
<proteinExistence type="predicted"/>
<evidence type="ECO:0000256" key="1">
    <source>
        <dbReference type="SAM" id="Phobius"/>
    </source>
</evidence>
<dbReference type="EMBL" id="KZ293759">
    <property type="protein sequence ID" value="PBK79818.1"/>
    <property type="molecule type" value="Genomic_DNA"/>
</dbReference>
<accession>A0A2H3CN32</accession>
<feature type="transmembrane region" description="Helical" evidence="1">
    <location>
        <begin position="12"/>
        <end position="34"/>
    </location>
</feature>
<keyword evidence="1" id="KW-1133">Transmembrane helix</keyword>
<keyword evidence="1" id="KW-0812">Transmembrane</keyword>
<organism evidence="2 3">
    <name type="scientific">Armillaria gallica</name>
    <name type="common">Bulbous honey fungus</name>
    <name type="synonym">Armillaria bulbosa</name>
    <dbReference type="NCBI Taxonomy" id="47427"/>
    <lineage>
        <taxon>Eukaryota</taxon>
        <taxon>Fungi</taxon>
        <taxon>Dikarya</taxon>
        <taxon>Basidiomycota</taxon>
        <taxon>Agaricomycotina</taxon>
        <taxon>Agaricomycetes</taxon>
        <taxon>Agaricomycetidae</taxon>
        <taxon>Agaricales</taxon>
        <taxon>Marasmiineae</taxon>
        <taxon>Physalacriaceae</taxon>
        <taxon>Armillaria</taxon>
    </lineage>
</organism>